<name>A0A6S7FU75_PARCT</name>
<dbReference type="OrthoDB" id="10025072at2759"/>
<sequence>MTAAVRLDSSITLTTALKRPISSPKLAVSSETSQVSEGDKPMNSIYPVPHCVLLTSATNANGLLESALVSEEAIALLVKELGLENLQELPELHLEFSDWPVGVSLESR</sequence>
<evidence type="ECO:0000313" key="3">
    <source>
        <dbReference type="Proteomes" id="UP001152795"/>
    </source>
</evidence>
<keyword evidence="3" id="KW-1185">Reference proteome</keyword>
<dbReference type="Gene3D" id="6.10.140.2200">
    <property type="match status" value="1"/>
</dbReference>
<dbReference type="AlphaFoldDB" id="A0A6S7FU75"/>
<dbReference type="EMBL" id="CACRXK020000069">
    <property type="protein sequence ID" value="CAB3977761.1"/>
    <property type="molecule type" value="Genomic_DNA"/>
</dbReference>
<feature type="region of interest" description="Disordered" evidence="1">
    <location>
        <begin position="22"/>
        <end position="41"/>
    </location>
</feature>
<reference evidence="2" key="1">
    <citation type="submission" date="2020-04" db="EMBL/GenBank/DDBJ databases">
        <authorList>
            <person name="Alioto T."/>
            <person name="Alioto T."/>
            <person name="Gomez Garrido J."/>
        </authorList>
    </citation>
    <scope>NUCLEOTIDE SEQUENCE</scope>
    <source>
        <strain evidence="2">A484AB</strain>
    </source>
</reference>
<evidence type="ECO:0000313" key="2">
    <source>
        <dbReference type="EMBL" id="CAB3977761.1"/>
    </source>
</evidence>
<evidence type="ECO:0000256" key="1">
    <source>
        <dbReference type="SAM" id="MobiDB-lite"/>
    </source>
</evidence>
<accession>A0A6S7FU75</accession>
<protein>
    <submittedName>
        <fullName evidence="2">---NA</fullName>
    </submittedName>
</protein>
<proteinExistence type="predicted"/>
<dbReference type="Proteomes" id="UP001152795">
    <property type="component" value="Unassembled WGS sequence"/>
</dbReference>
<comment type="caution">
    <text evidence="2">The sequence shown here is derived from an EMBL/GenBank/DDBJ whole genome shotgun (WGS) entry which is preliminary data.</text>
</comment>
<gene>
    <name evidence="2" type="ORF">PACLA_8A015507</name>
</gene>
<organism evidence="2 3">
    <name type="scientific">Paramuricea clavata</name>
    <name type="common">Red gorgonian</name>
    <name type="synonym">Violescent sea-whip</name>
    <dbReference type="NCBI Taxonomy" id="317549"/>
    <lineage>
        <taxon>Eukaryota</taxon>
        <taxon>Metazoa</taxon>
        <taxon>Cnidaria</taxon>
        <taxon>Anthozoa</taxon>
        <taxon>Octocorallia</taxon>
        <taxon>Malacalcyonacea</taxon>
        <taxon>Plexauridae</taxon>
        <taxon>Paramuricea</taxon>
    </lineage>
</organism>